<evidence type="ECO:0000259" key="2">
    <source>
        <dbReference type="PROSITE" id="PS50853"/>
    </source>
</evidence>
<proteinExistence type="predicted"/>
<dbReference type="SUPFAM" id="SSF49265">
    <property type="entry name" value="Fibronectin type III"/>
    <property type="match status" value="1"/>
</dbReference>
<protein>
    <recommendedName>
        <fullName evidence="2">Fibronectin type-III domain-containing protein</fullName>
    </recommendedName>
</protein>
<dbReference type="PROSITE" id="PS01186">
    <property type="entry name" value="EGF_2"/>
    <property type="match status" value="1"/>
</dbReference>
<dbReference type="PANTHER" id="PTHR16897">
    <property type="entry name" value="OS10G0105400 PROTEIN"/>
    <property type="match status" value="1"/>
</dbReference>
<dbReference type="PROSITE" id="PS00022">
    <property type="entry name" value="EGF_1"/>
    <property type="match status" value="1"/>
</dbReference>
<evidence type="ECO:0000313" key="3">
    <source>
        <dbReference type="EnsemblMetazoa" id="G34901.1:cds"/>
    </source>
</evidence>
<organism evidence="3 4">
    <name type="scientific">Magallana gigas</name>
    <name type="common">Pacific oyster</name>
    <name type="synonym">Crassostrea gigas</name>
    <dbReference type="NCBI Taxonomy" id="29159"/>
    <lineage>
        <taxon>Eukaryota</taxon>
        <taxon>Metazoa</taxon>
        <taxon>Spiralia</taxon>
        <taxon>Lophotrochozoa</taxon>
        <taxon>Mollusca</taxon>
        <taxon>Bivalvia</taxon>
        <taxon>Autobranchia</taxon>
        <taxon>Pteriomorphia</taxon>
        <taxon>Ostreida</taxon>
        <taxon>Ostreoidea</taxon>
        <taxon>Ostreidae</taxon>
        <taxon>Magallana</taxon>
    </lineage>
</organism>
<keyword evidence="4" id="KW-1185">Reference proteome</keyword>
<reference evidence="3" key="1">
    <citation type="submission" date="2022-08" db="UniProtKB">
        <authorList>
            <consortium name="EnsemblMetazoa"/>
        </authorList>
    </citation>
    <scope>IDENTIFICATION</scope>
    <source>
        <strain evidence="3">05x7-T-G4-1.051#20</strain>
    </source>
</reference>
<accession>A0A8W8MLF7</accession>
<dbReference type="InterPro" id="IPR000742">
    <property type="entry name" value="EGF"/>
</dbReference>
<dbReference type="InterPro" id="IPR036116">
    <property type="entry name" value="FN3_sf"/>
</dbReference>
<feature type="signal peptide" evidence="1">
    <location>
        <begin position="1"/>
        <end position="19"/>
    </location>
</feature>
<name>A0A8W8MLF7_MAGGI</name>
<feature type="domain" description="Fibronectin type-III" evidence="2">
    <location>
        <begin position="1866"/>
        <end position="1968"/>
    </location>
</feature>
<dbReference type="PROSITE" id="PS50853">
    <property type="entry name" value="FN3"/>
    <property type="match status" value="1"/>
</dbReference>
<keyword evidence="1" id="KW-0732">Signal</keyword>
<sequence length="3288" mass="368967">MSNTALLVILVFLVQTGYSWIFLEDRLREGRTHVVKYSTRHETTYHVNCGFWNFWSKCTKHKTVVTYKLKCAPGWSSYYDNLQSCPNAMCRGLITKTGACRAVRFINNTRSNVLSHGKCISPEVCNCLRPHPEPNYFYPDGPYCKPCPEISHCLENHCTALGNNHCVKCDGEVKPDPPFWAAYTRRPSVNKLCQQACSWRSDSTRCYPGECEHELAANCKCSKGFTGRHCEIMQDYAKITDNVCSLKIGDTEVLNNPEDPNDVNSTQIIWTKETGWQIAVTKWSSFYKTIAPTKVPYVEDFRVGLVHARTSLRHISGKDKREILLTNNCPGPSHDVPKLDTLTCNHEFQINDKMSFKHNDTLIYTIEASIGGYIVIIDRENNDRRRRYTYIGTTKKLFYLYRWDTVEPYHCIANKNISSSNCPQYLTVPDLTENNSISMSWGGWNDDLSGIWKFEYEVYEIGGTPMAEGKVITTGTIYLNKSHVTVNFKEPGLYAIHFTTVDKAKNHKTSRKLVLYDNLSHVSFLPTKVTRIDTASAATNYTWVNEDTNIILAKWTERFRNARHESNRWLSSVSPYTNIEDVYDDHHGRRTIEEVPNVYGCVDFLVSYTVNDGSSVKDSRAFKSVRNIKDESEYLNLVWSDGDRADITVRAVDIFDKTLDETVTIYKDATPPVIENLWLTRGDRLNISVHSVEDFAEMTIEWIAYDLHSGLKSIYWKLLDNYTGEDIIHGHEDIPSQGGAKNLSECQEKYNTYSRGPNCYETNHWGAYHQHFQVHPRIKAHGGLLQGKDHGLHDSDYFLEVQTVNNALLTTTMRKKITIDTSPPHTGIVQDGMRGTPEVDFQQSTTLHVHWDGFFDRESGVLFYQYGIQTKQMLPSDFQLDTGNPLLIETYSTDVIHTVKSEGTFYACVVAYNRALEPSKPVCSDGVTITSNVPTVKEVAISGAFVKGGLITDITKSSFWVLDQNRYRTMIKNPTTDCLTKATIVSELDILPVLYHQNGSFVDVMGNVFCSNTSGSPSVLSPVLAKASHITMTWSSDNVSVHDYEVGLASTSNDSAPDIMGFRSTKQHRRIHIMHTDLPEGTPFYIVIRSVSKANVEGLQFIGPCYVDVTGPIFTPPINVIHSNGHLLAFWSKDAFEDLEDPFSLNFEYALGHHPKGEDVNSYARLRIGDACKQTQPPTCTAINISMVEWGLHGNHTYYVTVKAENVAGLTTYGVSEPYVHNVQLPAKGIVMDTNSDEVGQFLDIEDIDFTTSTSSLSAHWTGFFHVYLGVDFKFRAGTTPGGGDVFPRTDVGRNQTYTATGLTLENFQTYYVTITAVSSAGNVEVTSDGVTVVTQNSPLSGVYVFDGEPCSSKGEENVTFSHHETDHRLKCMEDIDYQSSIDTLEAYWKIPSALQKVAPDMHVSIEEHFAHNNKWTTFKDFYYNHGHQEVRFTNLVLDPGIKYRFVVKLCAKHICYEPQYSDGIRILANPPTTGNIEVQHVNTSGGQEQLHVKMDLFFDPDVPDFNIKYNVVDKYEWAITDQSKIGRTHTIWRELTNYTLSVSKTEISFVLELNGQFDFSKCRGLAIRGFNKMKLYSTVYSHIRDCEAFDPVLIIPKTVIDAVGTPDPDRDGYGEPVILETNAHWSQPDADYTPNMNYISAVWPKLRYKSYKVAVLNAKSVDVTTYYLPTNTLSLSDPCSHPDAIKCSSTANEFINVKFEAGELEHGQRYIVCIHTEHTEIVYEEWTQVLPELNECSDGVVVDLTPPLAGKVWIGSRQGLEYQTSTSVLYVNWETFQDVEEFQTISHASGIQNYQLGIGTSVDGNDVIAFFDVGIVNHKVLNGTALVNGRTYYATVIATDYANRTTIQSSPPVLIDNTPPVKTDNPVTISGRHITSDTEIEACWKNVFYDAESEINYYEWSIGSESGYDDIKNFTRVEAECGENNELERLYFKEGHAYYISVKAYNKAGLVSMATSWAFSVDFTPPLQGHVFDLQPNGTSRFDIDFQTDMTALLVLWEGFYDPHSAIKEYIISVGTCPECGDVIEEQSVGITNEIKIDYIHFGPGITYYTTVRACNTADYCTLATSDGVIMDNSPPSLGIVIDGTAIDDLEYQSIRNFIGARWLGFNDPQSGLARFVWWAGTTPGGKEVMAEREVHVTEIATALNIKPEMPTGKRIYVTVRAFNRAGLFSDALSNGFIIDDSPPDISRGPLFSKDIGTDGKTQFYRTLMKVEWDVSDKDSFIEKQYVSLRAHIGGNFDLPSAQVNGIARDFVLSGLSLHDGVTYYITVISCNGAKICTSSTSPGILVDTTPPNRGMFAIKTDHAAELSRHVEGSMTWSKYAINLAWLGFADIHSEVNHYFVNVGSKYMGADLNSEPGVPQKVNHSITGEDRDEGKIQMYRMKTIKLDGDIKHLFITVWAVNKAGLSSSLIHSQFLKVPGGTLFLVRRCSATTCEGHCVCAPQDQVCHINGSSCNDVSKHNTNNLLQVLDVMDGDVDIAYTPSDTLLRGKWKIVHRQGKPPLWYQWSVGLTSKDAPTGVFHKELERVWHDGGQNNFIVFSVKPGIHFYEDIKYSVFVRAWYSDDTYALFKSDGVVIVTKRPSVTNVLGSSVTERMMNSPLKDQDFIMEDVSFMVDWKNKFIDADVCIESFHVYISTYPGGHDIWDNEKDLGNTETSIRVRRISLASDVQYFSNVIAYGFSGIHHTESSDGFRTDNNKPSAGVVYDGIGLHDLEYQNTSKVVAAKWHGFSDTGSGIVEYNWCVGKSPEVSEEYSNTECSVHGWINVGMHTMVSRKTFANISIGDAIYSKVYAIDNVHRRSDIIVSNGVKVETTPPQPQYLFHVDENLAENPSFEDSIKTLSIENVNKTHICSIGPDFHPEKWNLASERNQVKKTIDQHVNAHVVYLHEWGSIHGAWSFVEDVSAIKEYKWAIGYTKGGTQIQGFQSVGLNNFAYNANVTLVHNTYVHITAVASNVVGLQGISYSKPVLVDLTPPEIVNVFDGDLSNEDQEAWTDNEVSVNFEAVDKESGIDHCEWAIGYQPQGIELQSFIRISEGKGYQDFDYSLLENKTIYSSIRCHNKAGLTSTKSSNGVKISNRPPSVKHATVEVVPLSVTEYAGRDHFQSMTSNLRIQWSGFEDFVGIEQYKILFHGNMEFKEKMSFPIGQDILSASFTQMDMIEGLKNITVQAIGKLLIVSDMVPYNLTISKASPHKDSNAKLSVAWHSKKKELTVTWDNIFWSSLPLYYEVSAGTVEGGADILQWQETTSTRTVVVLPPSVINWSGLHVHIFVRAITVGGTHSDIKGYIQLPK</sequence>
<dbReference type="InterPro" id="IPR003961">
    <property type="entry name" value="FN3_dom"/>
</dbReference>
<dbReference type="Proteomes" id="UP000005408">
    <property type="component" value="Unassembled WGS sequence"/>
</dbReference>
<evidence type="ECO:0000256" key="1">
    <source>
        <dbReference type="SAM" id="SignalP"/>
    </source>
</evidence>
<dbReference type="EnsemblMetazoa" id="G34901.1">
    <property type="protein sequence ID" value="G34901.1:cds"/>
    <property type="gene ID" value="G34901"/>
</dbReference>
<dbReference type="PANTHER" id="PTHR16897:SF2">
    <property type="entry name" value="OS03G0226600 PROTEIN"/>
    <property type="match status" value="1"/>
</dbReference>
<evidence type="ECO:0000313" key="4">
    <source>
        <dbReference type="Proteomes" id="UP000005408"/>
    </source>
</evidence>
<dbReference type="SMART" id="SM00060">
    <property type="entry name" value="FN3"/>
    <property type="match status" value="4"/>
</dbReference>
<feature type="chain" id="PRO_5036495610" description="Fibronectin type-III domain-containing protein" evidence="1">
    <location>
        <begin position="20"/>
        <end position="3288"/>
    </location>
</feature>